<keyword evidence="3" id="KW-1185">Reference proteome</keyword>
<dbReference type="Pfam" id="PF00816">
    <property type="entry name" value="Histone_HNS"/>
    <property type="match status" value="1"/>
</dbReference>
<feature type="domain" description="DNA-binding protein H-NS-like C-terminal" evidence="1">
    <location>
        <begin position="70"/>
        <end position="115"/>
    </location>
</feature>
<proteinExistence type="predicted"/>
<dbReference type="SUPFAM" id="SSF81273">
    <property type="entry name" value="H-NS histone-like proteins"/>
    <property type="match status" value="1"/>
</dbReference>
<evidence type="ECO:0000313" key="3">
    <source>
        <dbReference type="Proteomes" id="UP000240800"/>
    </source>
</evidence>
<sequence length="115" mass="12676">MERVGPLQMDCDAVDLDALSREELEELQAEVTAAIAAIENRRKQEAVAELAKLAGELGFSLGDLTGVSEAHWRAPLPFCYANPANPTEVWRGRGRKPRWFAQAMAAGWTPEELLV</sequence>
<dbReference type="Gene3D" id="4.10.430.10">
    <property type="entry name" value="Histone-like protein H-NS, C-terminal domain"/>
    <property type="match status" value="1"/>
</dbReference>
<comment type="caution">
    <text evidence="2">The sequence shown here is derived from an EMBL/GenBank/DDBJ whole genome shotgun (WGS) entry which is preliminary data.</text>
</comment>
<dbReference type="EMBL" id="PZZW01000011">
    <property type="protein sequence ID" value="PTM75590.1"/>
    <property type="molecule type" value="Genomic_DNA"/>
</dbReference>
<evidence type="ECO:0000313" key="2">
    <source>
        <dbReference type="EMBL" id="PTM75590.1"/>
    </source>
</evidence>
<reference evidence="2 3" key="1">
    <citation type="submission" date="2018-04" db="EMBL/GenBank/DDBJ databases">
        <title>Genomic Encyclopedia of Type Strains, Phase III (KMG-III): the genomes of soil and plant-associated and newly described type strains.</title>
        <authorList>
            <person name="Whitman W."/>
        </authorList>
    </citation>
    <scope>NUCLEOTIDE SEQUENCE [LARGE SCALE GENOMIC DNA]</scope>
    <source>
        <strain evidence="2 3">JA192</strain>
    </source>
</reference>
<organism evidence="2 3">
    <name type="scientific">Cereibacter johrii</name>
    <dbReference type="NCBI Taxonomy" id="445629"/>
    <lineage>
        <taxon>Bacteria</taxon>
        <taxon>Pseudomonadati</taxon>
        <taxon>Pseudomonadota</taxon>
        <taxon>Alphaproteobacteria</taxon>
        <taxon>Rhodobacterales</taxon>
        <taxon>Paracoccaceae</taxon>
        <taxon>Cereibacter</taxon>
    </lineage>
</organism>
<dbReference type="InterPro" id="IPR027444">
    <property type="entry name" value="H-NS_C_dom"/>
</dbReference>
<dbReference type="InterPro" id="IPR037150">
    <property type="entry name" value="H-NS_C_dom_sf"/>
</dbReference>
<gene>
    <name evidence="2" type="ORF">C8J29_11170</name>
</gene>
<name>A0ABX5J3H1_9RHOB</name>
<protein>
    <submittedName>
        <fullName evidence="2">Nucleoid protein H-NS</fullName>
    </submittedName>
</protein>
<dbReference type="RefSeq" id="WP_235836950.1">
    <property type="nucleotide sequence ID" value="NZ_MABH01000122.1"/>
</dbReference>
<dbReference type="SMART" id="SM00528">
    <property type="entry name" value="HNS"/>
    <property type="match status" value="1"/>
</dbReference>
<evidence type="ECO:0000259" key="1">
    <source>
        <dbReference type="SMART" id="SM00528"/>
    </source>
</evidence>
<dbReference type="Proteomes" id="UP000240800">
    <property type="component" value="Unassembled WGS sequence"/>
</dbReference>
<accession>A0ABX5J3H1</accession>